<evidence type="ECO:0000256" key="1">
    <source>
        <dbReference type="ARBA" id="ARBA00004903"/>
    </source>
</evidence>
<evidence type="ECO:0000259" key="10">
    <source>
        <dbReference type="PROSITE" id="PS51330"/>
    </source>
</evidence>
<name>A0A4Z0F792_9GAMM</name>
<dbReference type="EMBL" id="SRIO01000020">
    <property type="protein sequence ID" value="TFZ81533.1"/>
    <property type="molecule type" value="Genomic_DNA"/>
</dbReference>
<organism evidence="11 12">
    <name type="scientific">Candidatus Macondimonas diazotrophica</name>
    <dbReference type="NCBI Taxonomy" id="2305248"/>
    <lineage>
        <taxon>Bacteria</taxon>
        <taxon>Pseudomonadati</taxon>
        <taxon>Pseudomonadota</taxon>
        <taxon>Gammaproteobacteria</taxon>
        <taxon>Chromatiales</taxon>
        <taxon>Ectothiorhodospiraceae</taxon>
        <taxon>Candidatus Macondimonas</taxon>
    </lineage>
</organism>
<dbReference type="Gene3D" id="3.40.430.10">
    <property type="entry name" value="Dihydrofolate Reductase, subunit A"/>
    <property type="match status" value="1"/>
</dbReference>
<protein>
    <recommendedName>
        <fullName evidence="3 8">Dihydrofolate reductase</fullName>
        <ecNumber evidence="3 8">1.5.1.3</ecNumber>
    </recommendedName>
</protein>
<gene>
    <name evidence="11" type="ORF">E4680_11975</name>
</gene>
<dbReference type="PROSITE" id="PS51330">
    <property type="entry name" value="DHFR_2"/>
    <property type="match status" value="1"/>
</dbReference>
<dbReference type="PRINTS" id="PR00070">
    <property type="entry name" value="DHFR"/>
</dbReference>
<keyword evidence="5 8" id="KW-0521">NADP</keyword>
<reference evidence="11 12" key="1">
    <citation type="journal article" date="2019" name="ISME J.">
        <title>Candidatus Macondimonas diazotrophica, a novel gammaproteobacterial genus dominating crude-oil-contaminated coastal sediments.</title>
        <authorList>
            <person name="Karthikeyan S."/>
            <person name="Konstantinidis K."/>
        </authorList>
    </citation>
    <scope>NUCLEOTIDE SEQUENCE [LARGE SCALE GENOMIC DNA]</scope>
    <source>
        <strain evidence="11 12">KTK01</strain>
    </source>
</reference>
<dbReference type="AlphaFoldDB" id="A0A4Z0F792"/>
<dbReference type="SUPFAM" id="SSF53597">
    <property type="entry name" value="Dihydrofolate reductase-like"/>
    <property type="match status" value="1"/>
</dbReference>
<comment type="pathway">
    <text evidence="1 8">Cofactor biosynthesis; tetrahydrofolate biosynthesis; 5,6,7,8-tetrahydrofolate from 7,8-dihydrofolate: step 1/1.</text>
</comment>
<dbReference type="FunFam" id="3.40.430.10:FF:000001">
    <property type="entry name" value="Dihydrofolate reductase"/>
    <property type="match status" value="1"/>
</dbReference>
<keyword evidence="6 8" id="KW-0560">Oxidoreductase</keyword>
<evidence type="ECO:0000256" key="5">
    <source>
        <dbReference type="ARBA" id="ARBA00022857"/>
    </source>
</evidence>
<evidence type="ECO:0000256" key="4">
    <source>
        <dbReference type="ARBA" id="ARBA00022563"/>
    </source>
</evidence>
<dbReference type="InterPro" id="IPR024072">
    <property type="entry name" value="DHFR-like_dom_sf"/>
</dbReference>
<dbReference type="PANTHER" id="PTHR48069:SF3">
    <property type="entry name" value="DIHYDROFOLATE REDUCTASE"/>
    <property type="match status" value="1"/>
</dbReference>
<dbReference type="PROSITE" id="PS00075">
    <property type="entry name" value="DHFR_1"/>
    <property type="match status" value="1"/>
</dbReference>
<evidence type="ECO:0000313" key="11">
    <source>
        <dbReference type="EMBL" id="TFZ81533.1"/>
    </source>
</evidence>
<dbReference type="GO" id="GO:0046452">
    <property type="term" value="P:dihydrofolate metabolic process"/>
    <property type="evidence" value="ECO:0007669"/>
    <property type="project" value="TreeGrafter"/>
</dbReference>
<dbReference type="Proteomes" id="UP000297890">
    <property type="component" value="Unassembled WGS sequence"/>
</dbReference>
<dbReference type="GO" id="GO:0004146">
    <property type="term" value="F:dihydrofolate reductase activity"/>
    <property type="evidence" value="ECO:0007669"/>
    <property type="project" value="UniProtKB-EC"/>
</dbReference>
<evidence type="ECO:0000256" key="9">
    <source>
        <dbReference type="RuleBase" id="RU004474"/>
    </source>
</evidence>
<feature type="domain" description="DHFR" evidence="10">
    <location>
        <begin position="7"/>
        <end position="164"/>
    </location>
</feature>
<dbReference type="OrthoDB" id="9804315at2"/>
<comment type="similarity">
    <text evidence="2 8 9">Belongs to the dihydrofolate reductase family.</text>
</comment>
<dbReference type="CDD" id="cd00209">
    <property type="entry name" value="DHFR"/>
    <property type="match status" value="1"/>
</dbReference>
<keyword evidence="4 8" id="KW-0554">One-carbon metabolism</keyword>
<evidence type="ECO:0000256" key="2">
    <source>
        <dbReference type="ARBA" id="ARBA00009539"/>
    </source>
</evidence>
<keyword evidence="12" id="KW-1185">Reference proteome</keyword>
<dbReference type="InterPro" id="IPR001796">
    <property type="entry name" value="DHFR_dom"/>
</dbReference>
<dbReference type="GO" id="GO:0005829">
    <property type="term" value="C:cytosol"/>
    <property type="evidence" value="ECO:0007669"/>
    <property type="project" value="TreeGrafter"/>
</dbReference>
<evidence type="ECO:0000256" key="3">
    <source>
        <dbReference type="ARBA" id="ARBA00012856"/>
    </source>
</evidence>
<dbReference type="InterPro" id="IPR012259">
    <property type="entry name" value="DHFR"/>
</dbReference>
<evidence type="ECO:0000256" key="7">
    <source>
        <dbReference type="ARBA" id="ARBA00025067"/>
    </source>
</evidence>
<comment type="catalytic activity">
    <reaction evidence="8">
        <text>(6S)-5,6,7,8-tetrahydrofolate + NADP(+) = 7,8-dihydrofolate + NADPH + H(+)</text>
        <dbReference type="Rhea" id="RHEA:15009"/>
        <dbReference type="ChEBI" id="CHEBI:15378"/>
        <dbReference type="ChEBI" id="CHEBI:57451"/>
        <dbReference type="ChEBI" id="CHEBI:57453"/>
        <dbReference type="ChEBI" id="CHEBI:57783"/>
        <dbReference type="ChEBI" id="CHEBI:58349"/>
        <dbReference type="EC" id="1.5.1.3"/>
    </reaction>
</comment>
<comment type="function">
    <text evidence="7 8">Key enzyme in folate metabolism. Catalyzes an essential reaction for de novo glycine and purine synthesis, and for DNA precursor synthesis.</text>
</comment>
<evidence type="ECO:0000256" key="6">
    <source>
        <dbReference type="ARBA" id="ARBA00023002"/>
    </source>
</evidence>
<dbReference type="GO" id="GO:0070401">
    <property type="term" value="F:NADP+ binding"/>
    <property type="evidence" value="ECO:0007669"/>
    <property type="project" value="UniProtKB-ARBA"/>
</dbReference>
<evidence type="ECO:0000313" key="12">
    <source>
        <dbReference type="Proteomes" id="UP000297890"/>
    </source>
</evidence>
<sequence>MTGRRPRICLVAACDRAGGIGRDNQLPWHLPADLAHFKALTLGHPIVMGAKTYAAIGRALPGRQNLVLSRDPVKQFAGATRVESVTAALAVADGDVVMVIGGGQVYAAFLPLADEVFLTRVDTEVSADTFFPPLTPIDWILVSESAYAADAKNPHAMAFQHWQRRVDD</sequence>
<dbReference type="EC" id="1.5.1.3" evidence="3 8"/>
<dbReference type="RefSeq" id="WP_135282656.1">
    <property type="nucleotide sequence ID" value="NZ_SRIO01000020.1"/>
</dbReference>
<dbReference type="PANTHER" id="PTHR48069">
    <property type="entry name" value="DIHYDROFOLATE REDUCTASE"/>
    <property type="match status" value="1"/>
</dbReference>
<dbReference type="UniPathway" id="UPA00077">
    <property type="reaction ID" value="UER00158"/>
</dbReference>
<dbReference type="Pfam" id="PF00186">
    <property type="entry name" value="DHFR_1"/>
    <property type="match status" value="1"/>
</dbReference>
<accession>A0A4Z0F792</accession>
<dbReference type="GO" id="GO:0006730">
    <property type="term" value="P:one-carbon metabolic process"/>
    <property type="evidence" value="ECO:0007669"/>
    <property type="project" value="UniProtKB-KW"/>
</dbReference>
<dbReference type="GO" id="GO:0046655">
    <property type="term" value="P:folic acid metabolic process"/>
    <property type="evidence" value="ECO:0007669"/>
    <property type="project" value="TreeGrafter"/>
</dbReference>
<comment type="caution">
    <text evidence="11">The sequence shown here is derived from an EMBL/GenBank/DDBJ whole genome shotgun (WGS) entry which is preliminary data.</text>
</comment>
<dbReference type="PIRSF" id="PIRSF000194">
    <property type="entry name" value="DHFR"/>
    <property type="match status" value="1"/>
</dbReference>
<proteinExistence type="inferred from homology"/>
<evidence type="ECO:0000256" key="8">
    <source>
        <dbReference type="PIRNR" id="PIRNR000194"/>
    </source>
</evidence>
<dbReference type="GO" id="GO:0046654">
    <property type="term" value="P:tetrahydrofolate biosynthetic process"/>
    <property type="evidence" value="ECO:0007669"/>
    <property type="project" value="UniProtKB-UniPathway"/>
</dbReference>
<dbReference type="InterPro" id="IPR017925">
    <property type="entry name" value="DHFR_CS"/>
</dbReference>